<reference evidence="2 3" key="1">
    <citation type="journal article" date="2014" name="Nat. Genet.">
        <title>Genome sequence of the hot pepper provides insights into the evolution of pungency in Capsicum species.</title>
        <authorList>
            <person name="Kim S."/>
            <person name="Park M."/>
            <person name="Yeom S.I."/>
            <person name="Kim Y.M."/>
            <person name="Lee J.M."/>
            <person name="Lee H.A."/>
            <person name="Seo E."/>
            <person name="Choi J."/>
            <person name="Cheong K."/>
            <person name="Kim K.T."/>
            <person name="Jung K."/>
            <person name="Lee G.W."/>
            <person name="Oh S.K."/>
            <person name="Bae C."/>
            <person name="Kim S.B."/>
            <person name="Lee H.Y."/>
            <person name="Kim S.Y."/>
            <person name="Kim M.S."/>
            <person name="Kang B.C."/>
            <person name="Jo Y.D."/>
            <person name="Yang H.B."/>
            <person name="Jeong H.J."/>
            <person name="Kang W.H."/>
            <person name="Kwon J.K."/>
            <person name="Shin C."/>
            <person name="Lim J.Y."/>
            <person name="Park J.H."/>
            <person name="Huh J.H."/>
            <person name="Kim J.S."/>
            <person name="Kim B.D."/>
            <person name="Cohen O."/>
            <person name="Paran I."/>
            <person name="Suh M.C."/>
            <person name="Lee S.B."/>
            <person name="Kim Y.K."/>
            <person name="Shin Y."/>
            <person name="Noh S.J."/>
            <person name="Park J."/>
            <person name="Seo Y.S."/>
            <person name="Kwon S.Y."/>
            <person name="Kim H.A."/>
            <person name="Park J.M."/>
            <person name="Kim H.J."/>
            <person name="Choi S.B."/>
            <person name="Bosland P.W."/>
            <person name="Reeves G."/>
            <person name="Jo S.H."/>
            <person name="Lee B.W."/>
            <person name="Cho H.T."/>
            <person name="Choi H.S."/>
            <person name="Lee M.S."/>
            <person name="Yu Y."/>
            <person name="Do Choi Y."/>
            <person name="Park B.S."/>
            <person name="van Deynze A."/>
            <person name="Ashrafi H."/>
            <person name="Hill T."/>
            <person name="Kim W.T."/>
            <person name="Pai H.S."/>
            <person name="Ahn H.K."/>
            <person name="Yeam I."/>
            <person name="Giovannoni J.J."/>
            <person name="Rose J.K."/>
            <person name="Sorensen I."/>
            <person name="Lee S.J."/>
            <person name="Kim R.W."/>
            <person name="Choi I.Y."/>
            <person name="Choi B.S."/>
            <person name="Lim J.S."/>
            <person name="Lee Y.H."/>
            <person name="Choi D."/>
        </authorList>
    </citation>
    <scope>NUCLEOTIDE SEQUENCE [LARGE SCALE GENOMIC DNA]</scope>
    <source>
        <strain evidence="3">cv. CM334</strain>
    </source>
</reference>
<feature type="compositionally biased region" description="Basic and acidic residues" evidence="1">
    <location>
        <begin position="154"/>
        <end position="170"/>
    </location>
</feature>
<dbReference type="AlphaFoldDB" id="A0A2G2YN82"/>
<accession>A0A2G2YN82</accession>
<dbReference type="PANTHER" id="PTHR42648">
    <property type="entry name" value="TRANSPOSASE, PUTATIVE-RELATED"/>
    <property type="match status" value="1"/>
</dbReference>
<dbReference type="EMBL" id="AYRZ02000010">
    <property type="protein sequence ID" value="PHT71051.1"/>
    <property type="molecule type" value="Genomic_DNA"/>
</dbReference>
<protein>
    <recommendedName>
        <fullName evidence="4">PPM-type phosphatase domain-containing protein</fullName>
    </recommendedName>
</protein>
<sequence>MLNALLISSGLPQNLWGEAILTTNCILNRVPHSKTQSIPYEKWKERKLNLKYFKVWECLAKVQVPMPKRVKIGPKTVDCVFIGYAKSSKALAPVCIHCDSQASIGRAGSMMYNGKYRHIRRRHNTIRELLSSGIITVDYVKSKDNMSDPLTKGLSREGVERTSKGMDLRPRTSQHGGKNLVIGNIGDSRAVLAMRGEDDSFTAVQLIVDLKPDLPAFAIFGIVDDVGCFKDSWLMFGTMDVLDLIMCLDVSMFGITDV</sequence>
<dbReference type="CDD" id="cd09272">
    <property type="entry name" value="RNase_HI_RT_Ty1"/>
    <property type="match status" value="1"/>
</dbReference>
<dbReference type="PANTHER" id="PTHR42648:SF20">
    <property type="entry name" value="RNA-DIRECTED DNA POLYMERASE"/>
    <property type="match status" value="1"/>
</dbReference>
<dbReference type="Gramene" id="PHT71051">
    <property type="protein sequence ID" value="PHT71051"/>
    <property type="gene ID" value="T459_26155"/>
</dbReference>
<keyword evidence="3" id="KW-1185">Reference proteome</keyword>
<proteinExistence type="predicted"/>
<organism evidence="2 3">
    <name type="scientific">Capsicum annuum</name>
    <name type="common">Capsicum pepper</name>
    <dbReference type="NCBI Taxonomy" id="4072"/>
    <lineage>
        <taxon>Eukaryota</taxon>
        <taxon>Viridiplantae</taxon>
        <taxon>Streptophyta</taxon>
        <taxon>Embryophyta</taxon>
        <taxon>Tracheophyta</taxon>
        <taxon>Spermatophyta</taxon>
        <taxon>Magnoliopsida</taxon>
        <taxon>eudicotyledons</taxon>
        <taxon>Gunneridae</taxon>
        <taxon>Pentapetalae</taxon>
        <taxon>asterids</taxon>
        <taxon>lamiids</taxon>
        <taxon>Solanales</taxon>
        <taxon>Solanaceae</taxon>
        <taxon>Solanoideae</taxon>
        <taxon>Capsiceae</taxon>
        <taxon>Capsicum</taxon>
    </lineage>
</organism>
<dbReference type="STRING" id="4072.A0A2G2YN82"/>
<evidence type="ECO:0000313" key="3">
    <source>
        <dbReference type="Proteomes" id="UP000222542"/>
    </source>
</evidence>
<reference evidence="2 3" key="2">
    <citation type="journal article" date="2017" name="Genome Biol.">
        <title>New reference genome sequences of hot pepper reveal the massive evolution of plant disease-resistance genes by retroduplication.</title>
        <authorList>
            <person name="Kim S."/>
            <person name="Park J."/>
            <person name="Yeom S.I."/>
            <person name="Kim Y.M."/>
            <person name="Seo E."/>
            <person name="Kim K.T."/>
            <person name="Kim M.S."/>
            <person name="Lee J.M."/>
            <person name="Cheong K."/>
            <person name="Shin H.S."/>
            <person name="Kim S.B."/>
            <person name="Han K."/>
            <person name="Lee J."/>
            <person name="Park M."/>
            <person name="Lee H.A."/>
            <person name="Lee H.Y."/>
            <person name="Lee Y."/>
            <person name="Oh S."/>
            <person name="Lee J.H."/>
            <person name="Choi E."/>
            <person name="Choi E."/>
            <person name="Lee S.E."/>
            <person name="Jeon J."/>
            <person name="Kim H."/>
            <person name="Choi G."/>
            <person name="Song H."/>
            <person name="Lee J."/>
            <person name="Lee S.C."/>
            <person name="Kwon J.K."/>
            <person name="Lee H.Y."/>
            <person name="Koo N."/>
            <person name="Hong Y."/>
            <person name="Kim R.W."/>
            <person name="Kang W.H."/>
            <person name="Huh J.H."/>
            <person name="Kang B.C."/>
            <person name="Yang T.J."/>
            <person name="Lee Y.H."/>
            <person name="Bennetzen J.L."/>
            <person name="Choi D."/>
        </authorList>
    </citation>
    <scope>NUCLEOTIDE SEQUENCE [LARGE SCALE GENOMIC DNA]</scope>
    <source>
        <strain evidence="3">cv. CM334</strain>
    </source>
</reference>
<evidence type="ECO:0000256" key="1">
    <source>
        <dbReference type="SAM" id="MobiDB-lite"/>
    </source>
</evidence>
<dbReference type="Gene3D" id="3.60.40.10">
    <property type="entry name" value="PPM-type phosphatase domain"/>
    <property type="match status" value="1"/>
</dbReference>
<name>A0A2G2YN82_CAPAN</name>
<dbReference type="Proteomes" id="UP000222542">
    <property type="component" value="Unassembled WGS sequence"/>
</dbReference>
<dbReference type="InterPro" id="IPR039537">
    <property type="entry name" value="Retrotran_Ty1/copia-like"/>
</dbReference>
<evidence type="ECO:0000313" key="2">
    <source>
        <dbReference type="EMBL" id="PHT71051.1"/>
    </source>
</evidence>
<dbReference type="InterPro" id="IPR036457">
    <property type="entry name" value="PPM-type-like_dom_sf"/>
</dbReference>
<comment type="caution">
    <text evidence="2">The sequence shown here is derived from an EMBL/GenBank/DDBJ whole genome shotgun (WGS) entry which is preliminary data.</text>
</comment>
<feature type="region of interest" description="Disordered" evidence="1">
    <location>
        <begin position="150"/>
        <end position="174"/>
    </location>
</feature>
<gene>
    <name evidence="2" type="ORF">T459_26155</name>
</gene>
<evidence type="ECO:0008006" key="4">
    <source>
        <dbReference type="Google" id="ProtNLM"/>
    </source>
</evidence>